<dbReference type="eggNOG" id="KOG1726">
    <property type="taxonomic scope" value="Eukaryota"/>
</dbReference>
<dbReference type="InterPro" id="IPR004345">
    <property type="entry name" value="TB2_DP1_HVA22"/>
</dbReference>
<dbReference type="GO" id="GO:0016020">
    <property type="term" value="C:membrane"/>
    <property type="evidence" value="ECO:0007669"/>
    <property type="project" value="UniProtKB-SubCell"/>
</dbReference>
<feature type="region of interest" description="Disordered" evidence="2">
    <location>
        <begin position="148"/>
        <end position="203"/>
    </location>
</feature>
<evidence type="ECO:0000313" key="4">
    <source>
        <dbReference type="Proteomes" id="UP000017836"/>
    </source>
</evidence>
<dbReference type="EMBL" id="KI392485">
    <property type="protein sequence ID" value="ERN16177.1"/>
    <property type="molecule type" value="Genomic_DNA"/>
</dbReference>
<protein>
    <recommendedName>
        <fullName evidence="1">HVA22-like protein</fullName>
    </recommendedName>
</protein>
<sequence length="203" mass="23783">MFRVREDGITQQRIVLGYAYPAYECFKCVEENKTDVDQLRFWCQYWIIVAMLTVFERAGDDFVSWLPMYGEAKVALFVYLWHSKTKGTTYVYQTFVRPYVSKHEGEFDRHLVEFRARAGGLFLMYWQCVARYGHARFFEILEYLSSQSSASNHPQNNKSEAQPSQAEREEILKAAQVAIPHPPPPEKQSQGRKMTGFQKTKRV</sequence>
<evidence type="ECO:0000313" key="3">
    <source>
        <dbReference type="EMBL" id="ERN16177.1"/>
    </source>
</evidence>
<accession>U5D436</accession>
<organism evidence="3 4">
    <name type="scientific">Amborella trichopoda</name>
    <dbReference type="NCBI Taxonomy" id="13333"/>
    <lineage>
        <taxon>Eukaryota</taxon>
        <taxon>Viridiplantae</taxon>
        <taxon>Streptophyta</taxon>
        <taxon>Embryophyta</taxon>
        <taxon>Tracheophyta</taxon>
        <taxon>Spermatophyta</taxon>
        <taxon>Magnoliopsida</taxon>
        <taxon>Amborellales</taxon>
        <taxon>Amborellaceae</taxon>
        <taxon>Amborella</taxon>
    </lineage>
</organism>
<keyword evidence="4" id="KW-1185">Reference proteome</keyword>
<dbReference type="Gramene" id="ERN16177">
    <property type="protein sequence ID" value="ERN16177"/>
    <property type="gene ID" value="AMTR_s00030p00233590"/>
</dbReference>
<proteinExistence type="inferred from homology"/>
<comment type="similarity">
    <text evidence="1">Belongs to the DP1 family.</text>
</comment>
<gene>
    <name evidence="3" type="ORF">AMTR_s00030p00233590</name>
</gene>
<dbReference type="Pfam" id="PF03134">
    <property type="entry name" value="TB2_DP1_HVA22"/>
    <property type="match status" value="1"/>
</dbReference>
<name>U5D436_AMBTC</name>
<reference evidence="4" key="1">
    <citation type="journal article" date="2013" name="Science">
        <title>The Amborella genome and the evolution of flowering plants.</title>
        <authorList>
            <consortium name="Amborella Genome Project"/>
        </authorList>
    </citation>
    <scope>NUCLEOTIDE SEQUENCE [LARGE SCALE GENOMIC DNA]</scope>
</reference>
<comment type="subcellular location">
    <subcellularLocation>
        <location evidence="1">Membrane</location>
        <topology evidence="1">Multi-pass membrane protein</topology>
    </subcellularLocation>
</comment>
<dbReference type="AlphaFoldDB" id="U5D436"/>
<dbReference type="Proteomes" id="UP000017836">
    <property type="component" value="Unassembled WGS sequence"/>
</dbReference>
<dbReference type="HOGENOM" id="CLU_028431_5_2_1"/>
<evidence type="ECO:0000256" key="2">
    <source>
        <dbReference type="SAM" id="MobiDB-lite"/>
    </source>
</evidence>
<feature type="compositionally biased region" description="Polar residues" evidence="2">
    <location>
        <begin position="148"/>
        <end position="165"/>
    </location>
</feature>
<dbReference type="PANTHER" id="PTHR12300">
    <property type="entry name" value="HVA22-LIKE PROTEINS"/>
    <property type="match status" value="1"/>
</dbReference>
<dbReference type="OMA" id="AMPRRPH"/>
<evidence type="ECO:0000256" key="1">
    <source>
        <dbReference type="RuleBase" id="RU362006"/>
    </source>
</evidence>
<dbReference type="PANTHER" id="PTHR12300:SF117">
    <property type="entry name" value="LP05237P-RELATED"/>
    <property type="match status" value="1"/>
</dbReference>